<dbReference type="Gene3D" id="2.170.130.10">
    <property type="entry name" value="TonB-dependent receptor, plug domain"/>
    <property type="match status" value="1"/>
</dbReference>
<dbReference type="CDD" id="cd07341">
    <property type="entry name" value="M56_BlaR1_MecR1_like"/>
    <property type="match status" value="1"/>
</dbReference>
<dbReference type="InterPro" id="IPR012910">
    <property type="entry name" value="Plug_dom"/>
</dbReference>
<dbReference type="GO" id="GO:0055085">
    <property type="term" value="P:transmembrane transport"/>
    <property type="evidence" value="ECO:0007669"/>
    <property type="project" value="InterPro"/>
</dbReference>
<keyword evidence="7" id="KW-0653">Protein transport</keyword>
<feature type="domain" description="TonB C-terminal" evidence="12">
    <location>
        <begin position="472"/>
        <end position="568"/>
    </location>
</feature>
<evidence type="ECO:0000256" key="11">
    <source>
        <dbReference type="SAM" id="Phobius"/>
    </source>
</evidence>
<dbReference type="InterPro" id="IPR006260">
    <property type="entry name" value="TonB/TolA_C"/>
</dbReference>
<organism evidence="13 14">
    <name type="scientific">Pedobacter steynii</name>
    <dbReference type="NCBI Taxonomy" id="430522"/>
    <lineage>
        <taxon>Bacteria</taxon>
        <taxon>Pseudomonadati</taxon>
        <taxon>Bacteroidota</taxon>
        <taxon>Sphingobacteriia</taxon>
        <taxon>Sphingobacteriales</taxon>
        <taxon>Sphingobacteriaceae</taxon>
        <taxon>Pedobacter</taxon>
    </lineage>
</organism>
<dbReference type="InterPro" id="IPR051045">
    <property type="entry name" value="TonB-dependent_transducer"/>
</dbReference>
<dbReference type="Pfam" id="PF05569">
    <property type="entry name" value="Peptidase_M56"/>
    <property type="match status" value="1"/>
</dbReference>
<evidence type="ECO:0000256" key="8">
    <source>
        <dbReference type="ARBA" id="ARBA00022989"/>
    </source>
</evidence>
<comment type="subcellular location">
    <subcellularLocation>
        <location evidence="1">Cell inner membrane</location>
        <topology evidence="1">Single-pass membrane protein</topology>
        <orientation evidence="1">Periplasmic side</orientation>
    </subcellularLocation>
    <subcellularLocation>
        <location evidence="10">Cell outer membrane</location>
        <topology evidence="10">Multi-pass membrane protein</topology>
    </subcellularLocation>
</comment>
<dbReference type="InterPro" id="IPR037682">
    <property type="entry name" value="TonB_C"/>
</dbReference>
<keyword evidence="10" id="KW-0998">Cell outer membrane</keyword>
<dbReference type="Proteomes" id="UP000094313">
    <property type="component" value="Chromosome"/>
</dbReference>
<evidence type="ECO:0000256" key="1">
    <source>
        <dbReference type="ARBA" id="ARBA00004383"/>
    </source>
</evidence>
<comment type="similarity">
    <text evidence="2">Belongs to the TonB family.</text>
</comment>
<dbReference type="KEGG" id="psty:BFS30_11000"/>
<dbReference type="Gene3D" id="3.30.1150.10">
    <property type="match status" value="2"/>
</dbReference>
<evidence type="ECO:0000256" key="7">
    <source>
        <dbReference type="ARBA" id="ARBA00022927"/>
    </source>
</evidence>
<feature type="transmembrane region" description="Helical" evidence="11">
    <location>
        <begin position="251"/>
        <end position="273"/>
    </location>
</feature>
<evidence type="ECO:0000256" key="10">
    <source>
        <dbReference type="PROSITE-ProRule" id="PRU01360"/>
    </source>
</evidence>
<dbReference type="Pfam" id="PF03544">
    <property type="entry name" value="TonB_C"/>
    <property type="match status" value="1"/>
</dbReference>
<feature type="transmembrane region" description="Helical" evidence="11">
    <location>
        <begin position="6"/>
        <end position="24"/>
    </location>
</feature>
<keyword evidence="14" id="KW-1185">Reference proteome</keyword>
<dbReference type="PANTHER" id="PTHR33446">
    <property type="entry name" value="PROTEIN TONB-RELATED"/>
    <property type="match status" value="1"/>
</dbReference>
<dbReference type="GO" id="GO:0031992">
    <property type="term" value="F:energy transducer activity"/>
    <property type="evidence" value="ECO:0007669"/>
    <property type="project" value="TreeGrafter"/>
</dbReference>
<gene>
    <name evidence="13" type="ORF">BFS30_11000</name>
</gene>
<evidence type="ECO:0000256" key="4">
    <source>
        <dbReference type="ARBA" id="ARBA00022475"/>
    </source>
</evidence>
<keyword evidence="3 10" id="KW-0813">Transport</keyword>
<dbReference type="Pfam" id="PF07715">
    <property type="entry name" value="Plug"/>
    <property type="match status" value="1"/>
</dbReference>
<keyword evidence="4" id="KW-1003">Cell membrane</keyword>
<dbReference type="GO" id="GO:0015031">
    <property type="term" value="P:protein transport"/>
    <property type="evidence" value="ECO:0007669"/>
    <property type="project" value="UniProtKB-KW"/>
</dbReference>
<feature type="transmembrane region" description="Helical" evidence="11">
    <location>
        <begin position="164"/>
        <end position="183"/>
    </location>
</feature>
<keyword evidence="8 11" id="KW-1133">Transmembrane helix</keyword>
<dbReference type="EMBL" id="CP017141">
    <property type="protein sequence ID" value="AOM77647.1"/>
    <property type="molecule type" value="Genomic_DNA"/>
</dbReference>
<evidence type="ECO:0000259" key="12">
    <source>
        <dbReference type="PROSITE" id="PS52015"/>
    </source>
</evidence>
<dbReference type="PROSITE" id="PS52015">
    <property type="entry name" value="TONB_CTD"/>
    <property type="match status" value="1"/>
</dbReference>
<evidence type="ECO:0000313" key="13">
    <source>
        <dbReference type="EMBL" id="AOM77647.1"/>
    </source>
</evidence>
<keyword evidence="9 10" id="KW-0472">Membrane</keyword>
<dbReference type="SUPFAM" id="SSF56935">
    <property type="entry name" value="Porins"/>
    <property type="match status" value="1"/>
</dbReference>
<dbReference type="GO" id="GO:0009279">
    <property type="term" value="C:cell outer membrane"/>
    <property type="evidence" value="ECO:0007669"/>
    <property type="project" value="UniProtKB-SubCell"/>
</dbReference>
<dbReference type="RefSeq" id="WP_069379336.1">
    <property type="nucleotide sequence ID" value="NZ_CP017141.1"/>
</dbReference>
<dbReference type="InterPro" id="IPR008756">
    <property type="entry name" value="Peptidase_M56"/>
</dbReference>
<evidence type="ECO:0000256" key="2">
    <source>
        <dbReference type="ARBA" id="ARBA00006555"/>
    </source>
</evidence>
<dbReference type="AlphaFoldDB" id="A0A1D7QG71"/>
<evidence type="ECO:0000313" key="14">
    <source>
        <dbReference type="Proteomes" id="UP000094313"/>
    </source>
</evidence>
<dbReference type="PANTHER" id="PTHR33446:SF2">
    <property type="entry name" value="PROTEIN TONB"/>
    <property type="match status" value="1"/>
</dbReference>
<feature type="transmembrane region" description="Helical" evidence="11">
    <location>
        <begin position="91"/>
        <end position="112"/>
    </location>
</feature>
<dbReference type="GO" id="GO:0098797">
    <property type="term" value="C:plasma membrane protein complex"/>
    <property type="evidence" value="ECO:0007669"/>
    <property type="project" value="TreeGrafter"/>
</dbReference>
<comment type="similarity">
    <text evidence="10">Belongs to the TonB-dependent receptor family.</text>
</comment>
<evidence type="ECO:0000256" key="3">
    <source>
        <dbReference type="ARBA" id="ARBA00022448"/>
    </source>
</evidence>
<feature type="transmembrane region" description="Helical" evidence="11">
    <location>
        <begin position="36"/>
        <end position="53"/>
    </location>
</feature>
<evidence type="ECO:0000256" key="9">
    <source>
        <dbReference type="ARBA" id="ARBA00023136"/>
    </source>
</evidence>
<evidence type="ECO:0000256" key="5">
    <source>
        <dbReference type="ARBA" id="ARBA00022519"/>
    </source>
</evidence>
<feature type="transmembrane region" description="Helical" evidence="11">
    <location>
        <begin position="209"/>
        <end position="230"/>
    </location>
</feature>
<reference evidence="13 14" key="1">
    <citation type="submission" date="2016-08" db="EMBL/GenBank/DDBJ databases">
        <authorList>
            <person name="Seilhamer J.J."/>
        </authorList>
    </citation>
    <scope>NUCLEOTIDE SEQUENCE [LARGE SCALE GENOMIC DNA]</scope>
    <source>
        <strain evidence="13 14">DX4</strain>
    </source>
</reference>
<dbReference type="PROSITE" id="PS52016">
    <property type="entry name" value="TONB_DEPENDENT_REC_3"/>
    <property type="match status" value="1"/>
</dbReference>
<keyword evidence="5" id="KW-0997">Cell inner membrane</keyword>
<dbReference type="OrthoDB" id="649093at2"/>
<protein>
    <recommendedName>
        <fullName evidence="12">TonB C-terminal domain-containing protein</fullName>
    </recommendedName>
</protein>
<keyword evidence="10" id="KW-1134">Transmembrane beta strand</keyword>
<dbReference type="InterPro" id="IPR037066">
    <property type="entry name" value="Plug_dom_sf"/>
</dbReference>
<dbReference type="SUPFAM" id="SSF74653">
    <property type="entry name" value="TolA/TonB C-terminal domain"/>
    <property type="match status" value="1"/>
</dbReference>
<keyword evidence="6 10" id="KW-0812">Transmembrane</keyword>
<name>A0A1D7QG71_9SPHI</name>
<proteinExistence type="inferred from homology"/>
<evidence type="ECO:0000256" key="6">
    <source>
        <dbReference type="ARBA" id="ARBA00022692"/>
    </source>
</evidence>
<accession>A0A1D7QG71</accession>
<dbReference type="NCBIfam" id="TIGR01352">
    <property type="entry name" value="tonB_Cterm"/>
    <property type="match status" value="1"/>
</dbReference>
<sequence length="662" mass="74267">MSWAHYILQANIYLVLFYGFYKLFLAKETYFVLNRIYLISAGLCSLSIPFLRFEWFSKQTVVQPIYTGVDHLNDLMTQVSVISDTPEKLNFGNLIVIAYLIGLAVFAVLFLYKLFKVHRLLQQEHTGNAFSFFRKKRIDESLPEVPTIDRHEEIHIRQLHTLDILFFELLGIFTWFNPIIYLYKHTIKNIHEYLADEEAAKFQGDKEQYALLLLSRAFGIAPNSLTNTFFNKSLIKKRIFMLHKQRSKKTAILKYGLFLPLFAITLVLSSATIRSNENIIAVTEEIPLNTPLNVVKEVMSAPIEIAVSNMKTSEVSPQNVTDPAWQNFYTHLKRHIRYPTEAYDNDLQGNSQIKFSLKDGQIGAISVVNKLGGGIEPEIMRVILSYNDFKTSQNGNYSLPVSFVISGANSPKKNPKLSLVKGYKALNTVTLMGYKEAPANTTSLSLDEVRIDPNDHKVYNFVSIEKAPEFPGGMQMFYAYLKKTVKYPAEAISSKVEGKVFLSFIVEKDGKLEDIKVERTLGSGTDEEAVRVLAESPKWNPGIVKGKAVRVKYNIPISFSLHHSKAPAGNKVGKVIGLSTTQDAGLKIKLSALAGDKAPLILLDGKKYEQDINAINPDDIASIEVLKSPSATTLYGSAGADGAIRINTKTALKAKQNEDKKD</sequence>
<dbReference type="InterPro" id="IPR039426">
    <property type="entry name" value="TonB-dep_rcpt-like"/>
</dbReference>